<evidence type="ECO:0000256" key="1">
    <source>
        <dbReference type="ARBA" id="ARBA00004496"/>
    </source>
</evidence>
<comment type="subcellular location">
    <subcellularLocation>
        <location evidence="1">Cytoplasm</location>
    </subcellularLocation>
</comment>
<dbReference type="Gene3D" id="3.40.930.10">
    <property type="entry name" value="Mannitol-specific EII, Chain A"/>
    <property type="match status" value="1"/>
</dbReference>
<dbReference type="Pfam" id="PF00359">
    <property type="entry name" value="PTS_EIIA_2"/>
    <property type="match status" value="1"/>
</dbReference>
<dbReference type="CDD" id="cd00211">
    <property type="entry name" value="PTS_IIA_fru"/>
    <property type="match status" value="1"/>
</dbReference>
<accession>A0A0C2DSZ3</accession>
<dbReference type="PROSITE" id="PS00372">
    <property type="entry name" value="PTS_EIIA_TYPE_2_HIS"/>
    <property type="match status" value="1"/>
</dbReference>
<keyword evidence="5" id="KW-1185">Reference proteome</keyword>
<keyword evidence="2" id="KW-0808">Transferase</keyword>
<dbReference type="PANTHER" id="PTHR47738">
    <property type="entry name" value="PTS SYSTEM FRUCTOSE-LIKE EIIA COMPONENT-RELATED"/>
    <property type="match status" value="1"/>
</dbReference>
<dbReference type="InterPro" id="IPR002178">
    <property type="entry name" value="PTS_EIIA_type-2_dom"/>
</dbReference>
<organism evidence="4 5">
    <name type="scientific">Geoalkalibacter ferrihydriticus DSM 17813</name>
    <dbReference type="NCBI Taxonomy" id="1121915"/>
    <lineage>
        <taxon>Bacteria</taxon>
        <taxon>Pseudomonadati</taxon>
        <taxon>Thermodesulfobacteriota</taxon>
        <taxon>Desulfuromonadia</taxon>
        <taxon>Desulfuromonadales</taxon>
        <taxon>Geoalkalibacteraceae</taxon>
        <taxon>Geoalkalibacter</taxon>
    </lineage>
</organism>
<reference evidence="4 5" key="1">
    <citation type="submission" date="2014-12" db="EMBL/GenBank/DDBJ databases">
        <title>Genomes of Geoalkalibacter ferrihydriticus and Geoalkalibacter subterraneus, two haloalkaliphilic metal-reducing members of the Geobacteraceae.</title>
        <authorList>
            <person name="Badalamenti J.P."/>
            <person name="Torres C.I."/>
            <person name="Krajmalnik-Brown R."/>
            <person name="Bond D.R."/>
        </authorList>
    </citation>
    <scope>NUCLEOTIDE SEQUENCE [LARGE SCALE GENOMIC DNA]</scope>
    <source>
        <strain evidence="4 5">DSM 17813</strain>
    </source>
</reference>
<proteinExistence type="predicted"/>
<name>A0A0C2DSZ3_9BACT</name>
<feature type="domain" description="PTS EIIA type-2" evidence="3">
    <location>
        <begin position="5"/>
        <end position="149"/>
    </location>
</feature>
<dbReference type="SUPFAM" id="SSF55804">
    <property type="entry name" value="Phoshotransferase/anion transport protein"/>
    <property type="match status" value="1"/>
</dbReference>
<dbReference type="InterPro" id="IPR016152">
    <property type="entry name" value="PTrfase/Anion_transptr"/>
</dbReference>
<evidence type="ECO:0000259" key="3">
    <source>
        <dbReference type="PROSITE" id="PS51094"/>
    </source>
</evidence>
<sequence>MKISDLLKPDALVADLKATDKNALLEELTAALVRVEKGLDRSLVVDVLKERERLGSTGIGDGVAIPHGKLKNIDHLMLSFGRSLEGIDFDAMDGRPAHLFFLLIAPEDSVGIHLKTLARISKLLKTPQARERLMQATDAGDIYRIIVAEEANL</sequence>
<dbReference type="GO" id="GO:0005737">
    <property type="term" value="C:cytoplasm"/>
    <property type="evidence" value="ECO:0007669"/>
    <property type="project" value="UniProtKB-SubCell"/>
</dbReference>
<dbReference type="GO" id="GO:0016740">
    <property type="term" value="F:transferase activity"/>
    <property type="evidence" value="ECO:0007669"/>
    <property type="project" value="UniProtKB-KW"/>
</dbReference>
<dbReference type="Proteomes" id="UP000035068">
    <property type="component" value="Unassembled WGS sequence"/>
</dbReference>
<comment type="caution">
    <text evidence="4">The sequence shown here is derived from an EMBL/GenBank/DDBJ whole genome shotgun (WGS) entry which is preliminary data.</text>
</comment>
<gene>
    <name evidence="4" type="ORF">GFER_10435</name>
</gene>
<dbReference type="RefSeq" id="WP_040099234.1">
    <property type="nucleotide sequence ID" value="NZ_JWJD01000003.1"/>
</dbReference>
<evidence type="ECO:0000313" key="4">
    <source>
        <dbReference type="EMBL" id="KIH76574.1"/>
    </source>
</evidence>
<dbReference type="EMBL" id="JWJD01000003">
    <property type="protein sequence ID" value="KIH76574.1"/>
    <property type="molecule type" value="Genomic_DNA"/>
</dbReference>
<evidence type="ECO:0000313" key="5">
    <source>
        <dbReference type="Proteomes" id="UP000035068"/>
    </source>
</evidence>
<dbReference type="AlphaFoldDB" id="A0A0C2DSZ3"/>
<dbReference type="PROSITE" id="PS51094">
    <property type="entry name" value="PTS_EIIA_TYPE_2"/>
    <property type="match status" value="1"/>
</dbReference>
<dbReference type="InterPro" id="IPR051541">
    <property type="entry name" value="PTS_SugarTrans_NitroReg"/>
</dbReference>
<dbReference type="FunFam" id="3.40.930.10:FF:000009">
    <property type="entry name" value="PTS system, fructose specific IIABC component"/>
    <property type="match status" value="1"/>
</dbReference>
<evidence type="ECO:0000256" key="2">
    <source>
        <dbReference type="ARBA" id="ARBA00022679"/>
    </source>
</evidence>
<protein>
    <submittedName>
        <fullName evidence="4">PTS fructose transporter subunit IIA</fullName>
    </submittedName>
</protein>